<reference evidence="4" key="2">
    <citation type="submission" date="2015-03" db="UniProtKB">
        <authorList>
            <consortium name="EnsemblPlants"/>
        </authorList>
    </citation>
    <scope>IDENTIFICATION</scope>
</reference>
<dbReference type="OrthoDB" id="671439at2759"/>
<dbReference type="SUPFAM" id="SSF52266">
    <property type="entry name" value="SGNH hydrolase"/>
    <property type="match status" value="1"/>
</dbReference>
<dbReference type="FunFam" id="3.40.50.1110:FF:000002">
    <property type="entry name" value="isoamyl acetate-hydrolyzing esterase 1 homolog"/>
    <property type="match status" value="1"/>
</dbReference>
<dbReference type="eggNOG" id="KOG3035">
    <property type="taxonomic scope" value="Eukaryota"/>
</dbReference>
<name>A0A0D3C292_BRAOL</name>
<dbReference type="PANTHER" id="PTHR14209">
    <property type="entry name" value="ISOAMYL ACETATE-HYDROLYZING ESTERASE 1"/>
    <property type="match status" value="1"/>
</dbReference>
<protein>
    <recommendedName>
        <fullName evidence="6">SGNH hydrolase-type esterase domain-containing protein</fullName>
    </recommendedName>
</protein>
<keyword evidence="2" id="KW-0378">Hydrolase</keyword>
<organism evidence="4 5">
    <name type="scientific">Brassica oleracea var. oleracea</name>
    <dbReference type="NCBI Taxonomy" id="109376"/>
    <lineage>
        <taxon>Eukaryota</taxon>
        <taxon>Viridiplantae</taxon>
        <taxon>Streptophyta</taxon>
        <taxon>Embryophyta</taxon>
        <taxon>Tracheophyta</taxon>
        <taxon>Spermatophyta</taxon>
        <taxon>Magnoliopsida</taxon>
        <taxon>eudicotyledons</taxon>
        <taxon>Gunneridae</taxon>
        <taxon>Pentapetalae</taxon>
        <taxon>rosids</taxon>
        <taxon>malvids</taxon>
        <taxon>Brassicales</taxon>
        <taxon>Brassicaceae</taxon>
        <taxon>Brassiceae</taxon>
        <taxon>Brassica</taxon>
    </lineage>
</organism>
<dbReference type="Gene3D" id="3.40.50.1110">
    <property type="entry name" value="SGNH hydrolase"/>
    <property type="match status" value="1"/>
</dbReference>
<dbReference type="RefSeq" id="XP_013634508.1">
    <property type="nucleotide sequence ID" value="XM_013779054.1"/>
</dbReference>
<dbReference type="Gramene" id="Bo4g161250.1">
    <property type="protein sequence ID" value="Bo4g161250.1"/>
    <property type="gene ID" value="Bo4g161250"/>
</dbReference>
<dbReference type="STRING" id="109376.A0A0D3C292"/>
<accession>A0A0D3C292</accession>
<dbReference type="GO" id="GO:0016042">
    <property type="term" value="P:lipid catabolic process"/>
    <property type="evidence" value="ECO:0007669"/>
    <property type="project" value="UniProtKB-KW"/>
</dbReference>
<dbReference type="OMA" id="KMQQFPG"/>
<sequence>MRPKIVLFGDSITEESFGDGGWGASLADLLRRKADVVLRGYSGYNTRWALKVMERVFQAAGDGGAYPSAVTVFFGANDACLPERCSGFQHVPLLEYKQNLRSIVSFLKNRWPRTVIILITPPPIDEEARLRYPYIENTIGLPERTNEAAGTYAKTCVAVASECQIPAIDLWSKMQQIPNWQIECLWDGLHLSRVGNKVVFEEVTNTLKGEGIGAEDLVVDLPLIEDVDPKKPLTAFDEL</sequence>
<dbReference type="InterPro" id="IPR001087">
    <property type="entry name" value="GDSL"/>
</dbReference>
<dbReference type="HOGENOM" id="CLU_051989_0_2_1"/>
<keyword evidence="3" id="KW-0443">Lipid metabolism</keyword>
<dbReference type="AlphaFoldDB" id="A0A0D3C292"/>
<comment type="similarity">
    <text evidence="1">Belongs to the 'GDSL' lipolytic enzyme family.</text>
</comment>
<dbReference type="CDD" id="cd01838">
    <property type="entry name" value="Isoamyl_acetate_hydrolase_like"/>
    <property type="match status" value="1"/>
</dbReference>
<dbReference type="GeneID" id="106340187"/>
<dbReference type="KEGG" id="boe:106340187"/>
<dbReference type="EnsemblPlants" id="Bo4g161250.1">
    <property type="protein sequence ID" value="Bo4g161250.1"/>
    <property type="gene ID" value="Bo4g161250"/>
</dbReference>
<dbReference type="Pfam" id="PF00657">
    <property type="entry name" value="Lipase_GDSL"/>
    <property type="match status" value="1"/>
</dbReference>
<evidence type="ECO:0008006" key="6">
    <source>
        <dbReference type="Google" id="ProtNLM"/>
    </source>
</evidence>
<dbReference type="GO" id="GO:0016788">
    <property type="term" value="F:hydrolase activity, acting on ester bonds"/>
    <property type="evidence" value="ECO:0007669"/>
    <property type="project" value="InterPro"/>
</dbReference>
<evidence type="ECO:0000256" key="3">
    <source>
        <dbReference type="ARBA" id="ARBA00022963"/>
    </source>
</evidence>
<evidence type="ECO:0000313" key="4">
    <source>
        <dbReference type="EnsemblPlants" id="Bo4g161250.1"/>
    </source>
</evidence>
<reference evidence="4 5" key="1">
    <citation type="journal article" date="2014" name="Genome Biol.">
        <title>Transcriptome and methylome profiling reveals relics of genome dominance in the mesopolyploid Brassica oleracea.</title>
        <authorList>
            <person name="Parkin I.A."/>
            <person name="Koh C."/>
            <person name="Tang H."/>
            <person name="Robinson S.J."/>
            <person name="Kagale S."/>
            <person name="Clarke W.E."/>
            <person name="Town C.D."/>
            <person name="Nixon J."/>
            <person name="Krishnakumar V."/>
            <person name="Bidwell S.L."/>
            <person name="Denoeud F."/>
            <person name="Belcram H."/>
            <person name="Links M.G."/>
            <person name="Just J."/>
            <person name="Clarke C."/>
            <person name="Bender T."/>
            <person name="Huebert T."/>
            <person name="Mason A.S."/>
            <person name="Pires J.C."/>
            <person name="Barker G."/>
            <person name="Moore J."/>
            <person name="Walley P.G."/>
            <person name="Manoli S."/>
            <person name="Batley J."/>
            <person name="Edwards D."/>
            <person name="Nelson M.N."/>
            <person name="Wang X."/>
            <person name="Paterson A.H."/>
            <person name="King G."/>
            <person name="Bancroft I."/>
            <person name="Chalhoub B."/>
            <person name="Sharpe A.G."/>
        </authorList>
    </citation>
    <scope>NUCLEOTIDE SEQUENCE</scope>
    <source>
        <strain evidence="4 5">cv. TO1000</strain>
    </source>
</reference>
<keyword evidence="3" id="KW-0442">Lipid degradation</keyword>
<dbReference type="PANTHER" id="PTHR14209:SF19">
    <property type="entry name" value="ISOAMYL ACETATE-HYDROLYZING ESTERASE 1 HOMOLOG"/>
    <property type="match status" value="1"/>
</dbReference>
<proteinExistence type="inferred from homology"/>
<dbReference type="InterPro" id="IPR036514">
    <property type="entry name" value="SGNH_hydro_sf"/>
</dbReference>
<keyword evidence="5" id="KW-1185">Reference proteome</keyword>
<dbReference type="SMR" id="A0A0D3C292"/>
<evidence type="ECO:0000313" key="5">
    <source>
        <dbReference type="Proteomes" id="UP000032141"/>
    </source>
</evidence>
<dbReference type="Proteomes" id="UP000032141">
    <property type="component" value="Chromosome C4"/>
</dbReference>
<evidence type="ECO:0000256" key="2">
    <source>
        <dbReference type="ARBA" id="ARBA00022801"/>
    </source>
</evidence>
<evidence type="ECO:0000256" key="1">
    <source>
        <dbReference type="ARBA" id="ARBA00008668"/>
    </source>
</evidence>
<dbReference type="InterPro" id="IPR045136">
    <property type="entry name" value="Iah1-like"/>
</dbReference>